<evidence type="ECO:0000313" key="3">
    <source>
        <dbReference type="Proteomes" id="UP000245207"/>
    </source>
</evidence>
<evidence type="ECO:0000313" key="2">
    <source>
        <dbReference type="EMBL" id="PWA46735.1"/>
    </source>
</evidence>
<reference evidence="2 3" key="1">
    <citation type="journal article" date="2018" name="Mol. Plant">
        <title>The genome of Artemisia annua provides insight into the evolution of Asteraceae family and artemisinin biosynthesis.</title>
        <authorList>
            <person name="Shen Q."/>
            <person name="Zhang L."/>
            <person name="Liao Z."/>
            <person name="Wang S."/>
            <person name="Yan T."/>
            <person name="Shi P."/>
            <person name="Liu M."/>
            <person name="Fu X."/>
            <person name="Pan Q."/>
            <person name="Wang Y."/>
            <person name="Lv Z."/>
            <person name="Lu X."/>
            <person name="Zhang F."/>
            <person name="Jiang W."/>
            <person name="Ma Y."/>
            <person name="Chen M."/>
            <person name="Hao X."/>
            <person name="Li L."/>
            <person name="Tang Y."/>
            <person name="Lv G."/>
            <person name="Zhou Y."/>
            <person name="Sun X."/>
            <person name="Brodelius P.E."/>
            <person name="Rose J.K.C."/>
            <person name="Tang K."/>
        </authorList>
    </citation>
    <scope>NUCLEOTIDE SEQUENCE [LARGE SCALE GENOMIC DNA]</scope>
    <source>
        <strain evidence="3">cv. Huhao1</strain>
        <tissue evidence="2">Leaf</tissue>
    </source>
</reference>
<feature type="compositionally biased region" description="Polar residues" evidence="1">
    <location>
        <begin position="134"/>
        <end position="143"/>
    </location>
</feature>
<evidence type="ECO:0000256" key="1">
    <source>
        <dbReference type="SAM" id="MobiDB-lite"/>
    </source>
</evidence>
<feature type="region of interest" description="Disordered" evidence="1">
    <location>
        <begin position="114"/>
        <end position="144"/>
    </location>
</feature>
<name>A0A2U1LCK5_ARTAN</name>
<sequence>MSSAPDFPTNNHASIVSGEYDAQWTPSPEFEGRKDTSYTYSYSQQRTTQNMYKVDAPPPDYETKGSNSVASGASGLGLTDKSIVKAAPGMEVVVHDNPSGAILNYKTTSTSYNPAPGFTGIGPQNQSKVDEKSANTTPGNQQDVVGISLVGRRFKDVNPTAYYVEKN</sequence>
<feature type="region of interest" description="Disordered" evidence="1">
    <location>
        <begin position="1"/>
        <end position="75"/>
    </location>
</feature>
<accession>A0A2U1LCK5</accession>
<dbReference type="Proteomes" id="UP000245207">
    <property type="component" value="Unassembled WGS sequence"/>
</dbReference>
<feature type="compositionally biased region" description="Polar residues" evidence="1">
    <location>
        <begin position="1"/>
        <end position="14"/>
    </location>
</feature>
<dbReference type="AlphaFoldDB" id="A0A2U1LCK5"/>
<dbReference type="EMBL" id="PKPP01010131">
    <property type="protein sequence ID" value="PWA46735.1"/>
    <property type="molecule type" value="Genomic_DNA"/>
</dbReference>
<dbReference type="OrthoDB" id="1728909at2759"/>
<keyword evidence="3" id="KW-1185">Reference proteome</keyword>
<gene>
    <name evidence="2" type="ORF">CTI12_AA505490</name>
</gene>
<feature type="compositionally biased region" description="Polar residues" evidence="1">
    <location>
        <begin position="37"/>
        <end position="51"/>
    </location>
</feature>
<organism evidence="2 3">
    <name type="scientific">Artemisia annua</name>
    <name type="common">Sweet wormwood</name>
    <dbReference type="NCBI Taxonomy" id="35608"/>
    <lineage>
        <taxon>Eukaryota</taxon>
        <taxon>Viridiplantae</taxon>
        <taxon>Streptophyta</taxon>
        <taxon>Embryophyta</taxon>
        <taxon>Tracheophyta</taxon>
        <taxon>Spermatophyta</taxon>
        <taxon>Magnoliopsida</taxon>
        <taxon>eudicotyledons</taxon>
        <taxon>Gunneridae</taxon>
        <taxon>Pentapetalae</taxon>
        <taxon>asterids</taxon>
        <taxon>campanulids</taxon>
        <taxon>Asterales</taxon>
        <taxon>Asteraceae</taxon>
        <taxon>Asteroideae</taxon>
        <taxon>Anthemideae</taxon>
        <taxon>Artemisiinae</taxon>
        <taxon>Artemisia</taxon>
    </lineage>
</organism>
<proteinExistence type="predicted"/>
<comment type="caution">
    <text evidence="2">The sequence shown here is derived from an EMBL/GenBank/DDBJ whole genome shotgun (WGS) entry which is preliminary data.</text>
</comment>
<protein>
    <submittedName>
        <fullName evidence="2">Uncharacterized protein</fullName>
    </submittedName>
</protein>